<dbReference type="KEGG" id="phet:94287927"/>
<dbReference type="OrthoDB" id="260260at2759"/>
<evidence type="ECO:0000313" key="2">
    <source>
        <dbReference type="EMBL" id="KAG5493972.1"/>
    </source>
</evidence>
<name>A0A836L1P4_9TRYP</name>
<feature type="compositionally biased region" description="Polar residues" evidence="1">
    <location>
        <begin position="299"/>
        <end position="340"/>
    </location>
</feature>
<reference evidence="2 3" key="1">
    <citation type="submission" date="2021-02" db="EMBL/GenBank/DDBJ databases">
        <title>Porcisia hertigi Genome sequencing and assembly.</title>
        <authorList>
            <person name="Almutairi H."/>
            <person name="Gatherer D."/>
        </authorList>
    </citation>
    <scope>NUCLEOTIDE SEQUENCE [LARGE SCALE GENOMIC DNA]</scope>
    <source>
        <strain evidence="2 3">C119</strain>
    </source>
</reference>
<dbReference type="GeneID" id="94287927"/>
<sequence>MSLLQKIFTPGSFTKKKKLLHSEPDGEERHSPSSFKVSSSRNKRKLAAELSDSDTSEFLMQSVSTAVNCDPVPTSFKTSASFATQPKLPLGSVSPKSVRLTGSFSNTSGLFERPQHTTNTLATSFTRHNQRSLFDKVHSAGSFAAGDTAVHSSSFSANGSTVNLWRLPWTQQRVTMCPNCHRPRQRDRNTYVSRATYVVPHVVGGAGMGDDMSEAGDMSDGDSEVLNGPANDSLTHCRCGAAAEDDAQLHSSGVAVAAGQLPPVFVVETQMSSAEKLPGSIDKDSESDNEEGVRVRQSYRLSQVSPLTSASLQHRQLTLQPGMKTTSNRASTASVPSSVSHWLHEQQVSEVPAASKKKKAS</sequence>
<accession>A0A836L1P4</accession>
<dbReference type="Proteomes" id="UP000674318">
    <property type="component" value="Unassembled WGS sequence"/>
</dbReference>
<dbReference type="EMBL" id="JAFJZO010000034">
    <property type="protein sequence ID" value="KAG5493972.1"/>
    <property type="molecule type" value="Genomic_DNA"/>
</dbReference>
<comment type="caution">
    <text evidence="2">The sequence shown here is derived from an EMBL/GenBank/DDBJ whole genome shotgun (WGS) entry which is preliminary data.</text>
</comment>
<proteinExistence type="predicted"/>
<feature type="compositionally biased region" description="Basic and acidic residues" evidence="1">
    <location>
        <begin position="20"/>
        <end position="31"/>
    </location>
</feature>
<organism evidence="2 3">
    <name type="scientific">Porcisia hertigi</name>
    <dbReference type="NCBI Taxonomy" id="2761500"/>
    <lineage>
        <taxon>Eukaryota</taxon>
        <taxon>Discoba</taxon>
        <taxon>Euglenozoa</taxon>
        <taxon>Kinetoplastea</taxon>
        <taxon>Metakinetoplastina</taxon>
        <taxon>Trypanosomatida</taxon>
        <taxon>Trypanosomatidae</taxon>
        <taxon>Leishmaniinae</taxon>
        <taxon>Porcisia</taxon>
    </lineage>
</organism>
<feature type="region of interest" description="Disordered" evidence="1">
    <location>
        <begin position="274"/>
        <end position="361"/>
    </location>
</feature>
<feature type="region of interest" description="Disordered" evidence="1">
    <location>
        <begin position="15"/>
        <end position="42"/>
    </location>
</feature>
<evidence type="ECO:0000256" key="1">
    <source>
        <dbReference type="SAM" id="MobiDB-lite"/>
    </source>
</evidence>
<protein>
    <submittedName>
        <fullName evidence="2">Uncharacterized protein</fullName>
    </submittedName>
</protein>
<keyword evidence="3" id="KW-1185">Reference proteome</keyword>
<feature type="compositionally biased region" description="Basic and acidic residues" evidence="1">
    <location>
        <begin position="281"/>
        <end position="294"/>
    </location>
</feature>
<evidence type="ECO:0000313" key="3">
    <source>
        <dbReference type="Proteomes" id="UP000674318"/>
    </source>
</evidence>
<dbReference type="AlphaFoldDB" id="A0A836L1P4"/>
<dbReference type="RefSeq" id="XP_067754007.1">
    <property type="nucleotide sequence ID" value="XM_067897850.1"/>
</dbReference>
<gene>
    <name evidence="2" type="ORF">JKF63_01804</name>
</gene>